<dbReference type="EMBL" id="CP002548">
    <property type="protein sequence ID" value="AGL90800.1"/>
    <property type="molecule type" value="Genomic_DNA"/>
</dbReference>
<dbReference type="InterPro" id="IPR048466">
    <property type="entry name" value="DNA_pol3_delta-like_C"/>
</dbReference>
<evidence type="ECO:0000256" key="7">
    <source>
        <dbReference type="ARBA" id="ARBA00049244"/>
    </source>
</evidence>
<evidence type="ECO:0000256" key="5">
    <source>
        <dbReference type="ARBA" id="ARBA00022932"/>
    </source>
</evidence>
<gene>
    <name evidence="9" type="primary">yqeN</name>
    <name evidence="9" type="ORF">SLY_0885</name>
</gene>
<organism evidence="9 10">
    <name type="scientific">Strawberry lethal yellows phytoplasma (CPA) str. NZSb11</name>
    <dbReference type="NCBI Taxonomy" id="980422"/>
    <lineage>
        <taxon>Bacteria</taxon>
        <taxon>Bacillati</taxon>
        <taxon>Mycoplasmatota</taxon>
        <taxon>Mollicutes</taxon>
        <taxon>Acholeplasmatales</taxon>
        <taxon>Acholeplasmataceae</taxon>
        <taxon>Candidatus Phytoplasma</taxon>
        <taxon>16SrXII (Stolbur group)</taxon>
    </lineage>
</organism>
<evidence type="ECO:0000256" key="3">
    <source>
        <dbReference type="ARBA" id="ARBA00022695"/>
    </source>
</evidence>
<dbReference type="RefSeq" id="WP_015638222.1">
    <property type="nucleotide sequence ID" value="NC_021236.1"/>
</dbReference>
<dbReference type="OrthoDB" id="385754at2"/>
<evidence type="ECO:0000259" key="8">
    <source>
        <dbReference type="Pfam" id="PF21694"/>
    </source>
</evidence>
<reference evidence="9 10" key="1">
    <citation type="journal article" date="2013" name="BMC Genomics">
        <title>Comparison of the complete genome sequence of two closely related isolates of 'Candidatus Phytoplasma australiense' reveals genome plasticity.</title>
        <authorList>
            <person name="Andersen M.T."/>
            <person name="Liefting L.W."/>
            <person name="Havukkala I."/>
            <person name="Beever R.E."/>
        </authorList>
    </citation>
    <scope>NUCLEOTIDE SEQUENCE [LARGE SCALE GENOMIC DNA]</scope>
    <source>
        <strain evidence="9 10">NZSb11</strain>
    </source>
</reference>
<dbReference type="GO" id="GO:0003677">
    <property type="term" value="F:DNA binding"/>
    <property type="evidence" value="ECO:0007669"/>
    <property type="project" value="InterPro"/>
</dbReference>
<keyword evidence="2" id="KW-0808">Transferase</keyword>
<dbReference type="Gene3D" id="1.10.8.60">
    <property type="match status" value="1"/>
</dbReference>
<dbReference type="Proteomes" id="UP000013941">
    <property type="component" value="Chromosome"/>
</dbReference>
<proteinExistence type="inferred from homology"/>
<dbReference type="Gene3D" id="3.40.50.300">
    <property type="entry name" value="P-loop containing nucleotide triphosphate hydrolases"/>
    <property type="match status" value="1"/>
</dbReference>
<dbReference type="PANTHER" id="PTHR34388">
    <property type="entry name" value="DNA POLYMERASE III SUBUNIT DELTA"/>
    <property type="match status" value="1"/>
</dbReference>
<comment type="similarity">
    <text evidence="6">Belongs to the DNA polymerase HolA subunit family.</text>
</comment>
<comment type="catalytic activity">
    <reaction evidence="7">
        <text>DNA(n) + a 2'-deoxyribonucleoside 5'-triphosphate = DNA(n+1) + diphosphate</text>
        <dbReference type="Rhea" id="RHEA:22508"/>
        <dbReference type="Rhea" id="RHEA-COMP:17339"/>
        <dbReference type="Rhea" id="RHEA-COMP:17340"/>
        <dbReference type="ChEBI" id="CHEBI:33019"/>
        <dbReference type="ChEBI" id="CHEBI:61560"/>
        <dbReference type="ChEBI" id="CHEBI:173112"/>
        <dbReference type="EC" id="2.7.7.7"/>
    </reaction>
</comment>
<evidence type="ECO:0000313" key="9">
    <source>
        <dbReference type="EMBL" id="AGL90800.1"/>
    </source>
</evidence>
<evidence type="ECO:0000256" key="1">
    <source>
        <dbReference type="ARBA" id="ARBA00012417"/>
    </source>
</evidence>
<dbReference type="AlphaFoldDB" id="R4RN61"/>
<dbReference type="GO" id="GO:0003887">
    <property type="term" value="F:DNA-directed DNA polymerase activity"/>
    <property type="evidence" value="ECO:0007669"/>
    <property type="project" value="UniProtKB-KW"/>
</dbReference>
<evidence type="ECO:0000256" key="6">
    <source>
        <dbReference type="ARBA" id="ARBA00034754"/>
    </source>
</evidence>
<accession>R4RN61</accession>
<dbReference type="SUPFAM" id="SSF52540">
    <property type="entry name" value="P-loop containing nucleoside triphosphate hydrolases"/>
    <property type="match status" value="1"/>
</dbReference>
<protein>
    <recommendedName>
        <fullName evidence="1">DNA-directed DNA polymerase</fullName>
        <ecNumber evidence="1">2.7.7.7</ecNumber>
    </recommendedName>
</protein>
<feature type="domain" description="DNA polymerase III delta subunit-like C-terminal" evidence="8">
    <location>
        <begin position="193"/>
        <end position="312"/>
    </location>
</feature>
<dbReference type="GO" id="GO:0009360">
    <property type="term" value="C:DNA polymerase III complex"/>
    <property type="evidence" value="ECO:0007669"/>
    <property type="project" value="TreeGrafter"/>
</dbReference>
<keyword evidence="4" id="KW-0235">DNA replication</keyword>
<name>R4RN61_PHYAS</name>
<dbReference type="InterPro" id="IPR027417">
    <property type="entry name" value="P-loop_NTPase"/>
</dbReference>
<dbReference type="InterPro" id="IPR008921">
    <property type="entry name" value="DNA_pol3_clamp-load_cplx_C"/>
</dbReference>
<dbReference type="Pfam" id="PF21694">
    <property type="entry name" value="DNA_pol3_delta_C"/>
    <property type="match status" value="1"/>
</dbReference>
<dbReference type="NCBIfam" id="TIGR01128">
    <property type="entry name" value="holA"/>
    <property type="match status" value="1"/>
</dbReference>
<dbReference type="EC" id="2.7.7.7" evidence="1"/>
<dbReference type="Gene3D" id="1.20.272.10">
    <property type="match status" value="1"/>
</dbReference>
<evidence type="ECO:0000313" key="10">
    <source>
        <dbReference type="Proteomes" id="UP000013941"/>
    </source>
</evidence>
<dbReference type="GO" id="GO:0006261">
    <property type="term" value="P:DNA-templated DNA replication"/>
    <property type="evidence" value="ECO:0007669"/>
    <property type="project" value="TreeGrafter"/>
</dbReference>
<dbReference type="HOGENOM" id="CLU_860076_0_0_14"/>
<keyword evidence="5" id="KW-0239">DNA-directed DNA polymerase</keyword>
<evidence type="ECO:0000256" key="2">
    <source>
        <dbReference type="ARBA" id="ARBA00022679"/>
    </source>
</evidence>
<dbReference type="PANTHER" id="PTHR34388:SF1">
    <property type="entry name" value="DNA POLYMERASE III SUBUNIT DELTA"/>
    <property type="match status" value="1"/>
</dbReference>
<keyword evidence="10" id="KW-1185">Reference proteome</keyword>
<dbReference type="KEGG" id="nzs:SLY_0885"/>
<dbReference type="SUPFAM" id="SSF48019">
    <property type="entry name" value="post-AAA+ oligomerization domain-like"/>
    <property type="match status" value="1"/>
</dbReference>
<sequence>MSKNNIYLISGKQRFFLEQKIKILIITFQNQSLDVVHYRMQKDADSDLEKELKVIPLLHKVIIVDQSEILLQKKKKELTFLNSYFQNPSPKISLYFFVENGLENNENFQLFQKYCSCETIVSLEKNDFFTYVAESFEKEGFQIEKKAIYHLLKETNYNLFFLHQEIKKLKLCQLEEKTITYPLVEKLNFFQTEDNLFHLINLFLNNNRIGAYELYQKFKKHKNNAFQILYQLTNKIKALLLVKNMVKQNYNQEKISQILKCSPAKAFLLTKEVQVFKNTQFLQASFLTLIELEYQSKIGSINLDTGLEFFFLGKNILPLS</sequence>
<evidence type="ECO:0000256" key="4">
    <source>
        <dbReference type="ARBA" id="ARBA00022705"/>
    </source>
</evidence>
<dbReference type="InterPro" id="IPR005790">
    <property type="entry name" value="DNA_polIII_delta"/>
</dbReference>
<keyword evidence="3" id="KW-0548">Nucleotidyltransferase</keyword>
<dbReference type="PATRIC" id="fig|980422.3.peg.814"/>